<gene>
    <name evidence="1" type="ORF">Tco_0891411</name>
</gene>
<organism evidence="1 2">
    <name type="scientific">Tanacetum coccineum</name>
    <dbReference type="NCBI Taxonomy" id="301880"/>
    <lineage>
        <taxon>Eukaryota</taxon>
        <taxon>Viridiplantae</taxon>
        <taxon>Streptophyta</taxon>
        <taxon>Embryophyta</taxon>
        <taxon>Tracheophyta</taxon>
        <taxon>Spermatophyta</taxon>
        <taxon>Magnoliopsida</taxon>
        <taxon>eudicotyledons</taxon>
        <taxon>Gunneridae</taxon>
        <taxon>Pentapetalae</taxon>
        <taxon>asterids</taxon>
        <taxon>campanulids</taxon>
        <taxon>Asterales</taxon>
        <taxon>Asteraceae</taxon>
        <taxon>Asteroideae</taxon>
        <taxon>Anthemideae</taxon>
        <taxon>Anthemidinae</taxon>
        <taxon>Tanacetum</taxon>
    </lineage>
</organism>
<evidence type="ECO:0008006" key="3">
    <source>
        <dbReference type="Google" id="ProtNLM"/>
    </source>
</evidence>
<keyword evidence="2" id="KW-1185">Reference proteome</keyword>
<proteinExistence type="predicted"/>
<protein>
    <recommendedName>
        <fullName evidence="3">Reverse transcriptase domain-containing protein</fullName>
    </recommendedName>
</protein>
<evidence type="ECO:0000313" key="2">
    <source>
        <dbReference type="Proteomes" id="UP001151760"/>
    </source>
</evidence>
<accession>A0ABQ5C8V9</accession>
<reference evidence="1" key="2">
    <citation type="submission" date="2022-01" db="EMBL/GenBank/DDBJ databases">
        <authorList>
            <person name="Yamashiro T."/>
            <person name="Shiraishi A."/>
            <person name="Satake H."/>
            <person name="Nakayama K."/>
        </authorList>
    </citation>
    <scope>NUCLEOTIDE SEQUENCE</scope>
</reference>
<evidence type="ECO:0000313" key="1">
    <source>
        <dbReference type="EMBL" id="GJT21474.1"/>
    </source>
</evidence>
<dbReference type="Proteomes" id="UP001151760">
    <property type="component" value="Unassembled WGS sequence"/>
</dbReference>
<dbReference type="EMBL" id="BQNB010013891">
    <property type="protein sequence ID" value="GJT21474.1"/>
    <property type="molecule type" value="Genomic_DNA"/>
</dbReference>
<sequence length="257" mass="28732">MFSPYRGPKKGLLSSLSKSLREIIATEKVARSFKQPPRMLGSRRSRDISKYCYFHEDHGHDTNDCRQLRSQIKEAVKSIQLSYLVKGIKKEKAKTSDSQRGEKKEKITTPTEAPILMINQEEACIRNNISKSPNFEGRKITFPPVMKGSNSSAPVVIKAKILGREVGWVHMDSGEKSWAIGEVLLEITIGDVPLSRSETLNFVIVSPWIITCPPILCSKPLDQKSLDWMSHGLLAWLPIMSDVSAIASKSIQERGIG</sequence>
<comment type="caution">
    <text evidence="1">The sequence shown here is derived from an EMBL/GenBank/DDBJ whole genome shotgun (WGS) entry which is preliminary data.</text>
</comment>
<name>A0ABQ5C8V9_9ASTR</name>
<reference evidence="1" key="1">
    <citation type="journal article" date="2022" name="Int. J. Mol. Sci.">
        <title>Draft Genome of Tanacetum Coccineum: Genomic Comparison of Closely Related Tanacetum-Family Plants.</title>
        <authorList>
            <person name="Yamashiro T."/>
            <person name="Shiraishi A."/>
            <person name="Nakayama K."/>
            <person name="Satake H."/>
        </authorList>
    </citation>
    <scope>NUCLEOTIDE SEQUENCE</scope>
</reference>